<dbReference type="SUPFAM" id="SSF51283">
    <property type="entry name" value="dUTPase-like"/>
    <property type="match status" value="1"/>
</dbReference>
<dbReference type="InterPro" id="IPR029054">
    <property type="entry name" value="dUTPase-like"/>
</dbReference>
<evidence type="ECO:0000313" key="2">
    <source>
        <dbReference type="EMBL" id="QHT31248.1"/>
    </source>
</evidence>
<sequence length="215" mass="24649">MTEFDKPVDYKHLLTIYDKIMYLKIFVDSEDQDLKKLYLSAAYNHNSKIVNRLDHIDAGFDLFAPGNKGDELENYDDALRFFGPGWNNAGPVNKLDFEIVCSAKMYTDNNKMYNTGYYMYPRSSLSKTQLRLANATGIIDSGYRGHLMAMFDVVNMRPEDYEKDRDADYYGKKYDRYIQICAPGLVPIIVEIVDTKEDLGEKTERGEGGFGSTGR</sequence>
<proteinExistence type="predicted"/>
<feature type="domain" description="dUTPase-like" evidence="1">
    <location>
        <begin position="118"/>
        <end position="214"/>
    </location>
</feature>
<dbReference type="AlphaFoldDB" id="A0A6C0EQI0"/>
<organism evidence="2">
    <name type="scientific">viral metagenome</name>
    <dbReference type="NCBI Taxonomy" id="1070528"/>
    <lineage>
        <taxon>unclassified sequences</taxon>
        <taxon>metagenomes</taxon>
        <taxon>organismal metagenomes</taxon>
    </lineage>
</organism>
<name>A0A6C0EQI0_9ZZZZ</name>
<reference evidence="2" key="1">
    <citation type="journal article" date="2020" name="Nature">
        <title>Giant virus diversity and host interactions through global metagenomics.</title>
        <authorList>
            <person name="Schulz F."/>
            <person name="Roux S."/>
            <person name="Paez-Espino D."/>
            <person name="Jungbluth S."/>
            <person name="Walsh D.A."/>
            <person name="Denef V.J."/>
            <person name="McMahon K.D."/>
            <person name="Konstantinidis K.T."/>
            <person name="Eloe-Fadrosh E.A."/>
            <person name="Kyrpides N.C."/>
            <person name="Woyke T."/>
        </authorList>
    </citation>
    <scope>NUCLEOTIDE SEQUENCE</scope>
    <source>
        <strain evidence="2">GVMAG-M-3300009155-2</strain>
    </source>
</reference>
<accession>A0A6C0EQI0</accession>
<dbReference type="EMBL" id="MN738916">
    <property type="protein sequence ID" value="QHT31248.1"/>
    <property type="molecule type" value="Genomic_DNA"/>
</dbReference>
<evidence type="ECO:0000259" key="1">
    <source>
        <dbReference type="Pfam" id="PF00692"/>
    </source>
</evidence>
<dbReference type="Pfam" id="PF00692">
    <property type="entry name" value="dUTPase"/>
    <property type="match status" value="1"/>
</dbReference>
<protein>
    <recommendedName>
        <fullName evidence="1">dUTPase-like domain-containing protein</fullName>
    </recommendedName>
</protein>
<dbReference type="Gene3D" id="2.70.40.10">
    <property type="match status" value="1"/>
</dbReference>
<dbReference type="InterPro" id="IPR036157">
    <property type="entry name" value="dUTPase-like_sf"/>
</dbReference>